<proteinExistence type="predicted"/>
<reference evidence="5 6" key="1">
    <citation type="submission" date="2019-06" db="EMBL/GenBank/DDBJ databases">
        <title>YIM 131921 draft genome.</title>
        <authorList>
            <person name="Jiang L."/>
        </authorList>
    </citation>
    <scope>NUCLEOTIDE SEQUENCE [LARGE SCALE GENOMIC DNA]</scope>
    <source>
        <strain evidence="5 6">YIM 131921</strain>
    </source>
</reference>
<keyword evidence="3" id="KW-0804">Transcription</keyword>
<feature type="domain" description="HTH araC/xylS-type" evidence="4">
    <location>
        <begin position="200"/>
        <end position="298"/>
    </location>
</feature>
<dbReference type="PANTHER" id="PTHR46796">
    <property type="entry name" value="HTH-TYPE TRANSCRIPTIONAL ACTIVATOR RHAS-RELATED"/>
    <property type="match status" value="1"/>
</dbReference>
<dbReference type="GO" id="GO:0043565">
    <property type="term" value="F:sequence-specific DNA binding"/>
    <property type="evidence" value="ECO:0007669"/>
    <property type="project" value="InterPro"/>
</dbReference>
<evidence type="ECO:0000256" key="3">
    <source>
        <dbReference type="ARBA" id="ARBA00023163"/>
    </source>
</evidence>
<protein>
    <submittedName>
        <fullName evidence="5">Helix-turn-helix transcriptional regulator</fullName>
    </submittedName>
</protein>
<keyword evidence="2" id="KW-0238">DNA-binding</keyword>
<accession>A0A5C4MQX0</accession>
<organism evidence="5 6">
    <name type="scientific">Rubellimicrobium rubrum</name>
    <dbReference type="NCBI Taxonomy" id="2585369"/>
    <lineage>
        <taxon>Bacteria</taxon>
        <taxon>Pseudomonadati</taxon>
        <taxon>Pseudomonadota</taxon>
        <taxon>Alphaproteobacteria</taxon>
        <taxon>Rhodobacterales</taxon>
        <taxon>Roseobacteraceae</taxon>
        <taxon>Rubellimicrobium</taxon>
    </lineage>
</organism>
<dbReference type="GO" id="GO:0003700">
    <property type="term" value="F:DNA-binding transcription factor activity"/>
    <property type="evidence" value="ECO:0007669"/>
    <property type="project" value="InterPro"/>
</dbReference>
<dbReference type="Proteomes" id="UP000305887">
    <property type="component" value="Unassembled WGS sequence"/>
</dbReference>
<sequence>MAGPIARPGGSMVFRPNMTAFTDGIRLVAPLRWRAWDGTVADLSDAEGCEGARGHYLSPDPRVVVFLGAETQPIGLAERRTGLAFGKVAFIPAGLTIWSHVTAPRPFRHLDLHFEAAGIERRLRESLGPRAATSLTCPVFLDGHPTIEHLAGLLAAEVEEPCHDDLVPDGLATTILSLILGRTGSAEAVPRGGLTPAQLRRVTDLMDAELHRRLSVAELAAAAGLSESWFAHAFRATVGTSPGRHLMARRIERARQLLEGATMTIGEVAAATGFADQAHMTRAFRTATGATPAAWRRLTT</sequence>
<dbReference type="InterPro" id="IPR050204">
    <property type="entry name" value="AraC_XylS_family_regulators"/>
</dbReference>
<evidence type="ECO:0000259" key="4">
    <source>
        <dbReference type="PROSITE" id="PS01124"/>
    </source>
</evidence>
<dbReference type="PROSITE" id="PS01124">
    <property type="entry name" value="HTH_ARAC_FAMILY_2"/>
    <property type="match status" value="1"/>
</dbReference>
<dbReference type="InterPro" id="IPR009057">
    <property type="entry name" value="Homeodomain-like_sf"/>
</dbReference>
<dbReference type="Pfam" id="PF12833">
    <property type="entry name" value="HTH_18"/>
    <property type="match status" value="1"/>
</dbReference>
<dbReference type="SUPFAM" id="SSF46689">
    <property type="entry name" value="Homeodomain-like"/>
    <property type="match status" value="2"/>
</dbReference>
<evidence type="ECO:0000256" key="2">
    <source>
        <dbReference type="ARBA" id="ARBA00023125"/>
    </source>
</evidence>
<dbReference type="AlphaFoldDB" id="A0A5C4MQX0"/>
<gene>
    <name evidence="5" type="ORF">FHG66_17155</name>
</gene>
<evidence type="ECO:0000313" key="6">
    <source>
        <dbReference type="Proteomes" id="UP000305887"/>
    </source>
</evidence>
<name>A0A5C4MQX0_9RHOB</name>
<dbReference type="OrthoDB" id="9793400at2"/>
<dbReference type="InterPro" id="IPR018060">
    <property type="entry name" value="HTH_AraC"/>
</dbReference>
<dbReference type="Gene3D" id="1.10.10.60">
    <property type="entry name" value="Homeodomain-like"/>
    <property type="match status" value="2"/>
</dbReference>
<dbReference type="PANTHER" id="PTHR46796:SF14">
    <property type="entry name" value="TRANSCRIPTIONAL REGULATORY PROTEIN"/>
    <property type="match status" value="1"/>
</dbReference>
<dbReference type="SMART" id="SM00342">
    <property type="entry name" value="HTH_ARAC"/>
    <property type="match status" value="1"/>
</dbReference>
<comment type="caution">
    <text evidence="5">The sequence shown here is derived from an EMBL/GenBank/DDBJ whole genome shotgun (WGS) entry which is preliminary data.</text>
</comment>
<keyword evidence="6" id="KW-1185">Reference proteome</keyword>
<evidence type="ECO:0000256" key="1">
    <source>
        <dbReference type="ARBA" id="ARBA00023015"/>
    </source>
</evidence>
<evidence type="ECO:0000313" key="5">
    <source>
        <dbReference type="EMBL" id="TNC47318.1"/>
    </source>
</evidence>
<keyword evidence="1" id="KW-0805">Transcription regulation</keyword>
<dbReference type="EMBL" id="VDFU01000027">
    <property type="protein sequence ID" value="TNC47318.1"/>
    <property type="molecule type" value="Genomic_DNA"/>
</dbReference>